<evidence type="ECO:0000313" key="4">
    <source>
        <dbReference type="Proteomes" id="UP001607303"/>
    </source>
</evidence>
<name>A0ABD2CZ61_VESMC</name>
<feature type="region of interest" description="Disordered" evidence="1">
    <location>
        <begin position="114"/>
        <end position="178"/>
    </location>
</feature>
<reference evidence="3 4" key="1">
    <citation type="journal article" date="2024" name="Ann. Entomol. Soc. Am.">
        <title>Genomic analyses of the southern and eastern yellowjacket wasps (Hymenoptera: Vespidae) reveal evolutionary signatures of social life.</title>
        <authorList>
            <person name="Catto M.A."/>
            <person name="Caine P.B."/>
            <person name="Orr S.E."/>
            <person name="Hunt B.G."/>
            <person name="Goodisman M.A.D."/>
        </authorList>
    </citation>
    <scope>NUCLEOTIDE SEQUENCE [LARGE SCALE GENOMIC DNA]</scope>
    <source>
        <strain evidence="3">232</strain>
        <tissue evidence="3">Head and thorax</tissue>
    </source>
</reference>
<keyword evidence="2" id="KW-0812">Transmembrane</keyword>
<feature type="compositionally biased region" description="Acidic residues" evidence="1">
    <location>
        <begin position="114"/>
        <end position="134"/>
    </location>
</feature>
<dbReference type="AlphaFoldDB" id="A0ABD2CZ61"/>
<sequence>MDGVRPLILICVLITILITIKFFLWSDLSTRISCIDRIMSERIPFINRIKARDQVGKVSKRNENWLKSLDYNWFKNTLNGNDEERLTQRSDYSLSEWAASSELFEIASCIEIPEEQEQEEEEEEQEQEEEEKDEDQFSKQPTLNALVNENIAKRDEKEKEEEEKVDTLDTQDGKRSTSRRIHTYAWLNIIRM</sequence>
<feature type="compositionally biased region" description="Basic and acidic residues" evidence="1">
    <location>
        <begin position="165"/>
        <end position="175"/>
    </location>
</feature>
<organism evidence="3 4">
    <name type="scientific">Vespula maculifrons</name>
    <name type="common">Eastern yellow jacket</name>
    <name type="synonym">Wasp</name>
    <dbReference type="NCBI Taxonomy" id="7453"/>
    <lineage>
        <taxon>Eukaryota</taxon>
        <taxon>Metazoa</taxon>
        <taxon>Ecdysozoa</taxon>
        <taxon>Arthropoda</taxon>
        <taxon>Hexapoda</taxon>
        <taxon>Insecta</taxon>
        <taxon>Pterygota</taxon>
        <taxon>Neoptera</taxon>
        <taxon>Endopterygota</taxon>
        <taxon>Hymenoptera</taxon>
        <taxon>Apocrita</taxon>
        <taxon>Aculeata</taxon>
        <taxon>Vespoidea</taxon>
        <taxon>Vespidae</taxon>
        <taxon>Vespinae</taxon>
        <taxon>Vespula</taxon>
    </lineage>
</organism>
<proteinExistence type="predicted"/>
<evidence type="ECO:0000313" key="3">
    <source>
        <dbReference type="EMBL" id="KAL2750433.1"/>
    </source>
</evidence>
<feature type="compositionally biased region" description="Polar residues" evidence="1">
    <location>
        <begin position="138"/>
        <end position="147"/>
    </location>
</feature>
<keyword evidence="2" id="KW-0472">Membrane</keyword>
<accession>A0ABD2CZ61</accession>
<dbReference type="Proteomes" id="UP001607303">
    <property type="component" value="Unassembled WGS sequence"/>
</dbReference>
<comment type="caution">
    <text evidence="3">The sequence shown here is derived from an EMBL/GenBank/DDBJ whole genome shotgun (WGS) entry which is preliminary data.</text>
</comment>
<evidence type="ECO:0000256" key="2">
    <source>
        <dbReference type="SAM" id="Phobius"/>
    </source>
</evidence>
<evidence type="ECO:0000256" key="1">
    <source>
        <dbReference type="SAM" id="MobiDB-lite"/>
    </source>
</evidence>
<gene>
    <name evidence="3" type="ORF">V1477_001223</name>
</gene>
<keyword evidence="2" id="KW-1133">Transmembrane helix</keyword>
<keyword evidence="4" id="KW-1185">Reference proteome</keyword>
<protein>
    <submittedName>
        <fullName evidence="3">Uncharacterized protein</fullName>
    </submittedName>
</protein>
<feature type="transmembrane region" description="Helical" evidence="2">
    <location>
        <begin position="7"/>
        <end position="25"/>
    </location>
</feature>
<dbReference type="EMBL" id="JAYRBN010000010">
    <property type="protein sequence ID" value="KAL2750433.1"/>
    <property type="molecule type" value="Genomic_DNA"/>
</dbReference>